<accession>A0A834IPW3</accession>
<keyword evidence="2" id="KW-1185">Reference proteome</keyword>
<name>A0A834IPW3_RHYFE</name>
<protein>
    <submittedName>
        <fullName evidence="1">Uncharacterized protein</fullName>
    </submittedName>
</protein>
<sequence>MFSFINGNVDIRNDFLLVKKRRTSIDGRRDRRKGKNANRIVNQGSVCTTMASSDSLWGEIATKLAENELKTVFRKIYWFVFVCRRCNLVVSLSAGAKPWGDSFVDRVVRDMDVGKVDGNIKIDGNRL</sequence>
<evidence type="ECO:0000313" key="2">
    <source>
        <dbReference type="Proteomes" id="UP000625711"/>
    </source>
</evidence>
<reference evidence="1" key="1">
    <citation type="submission" date="2020-08" db="EMBL/GenBank/DDBJ databases">
        <title>Genome sequencing and assembly of the red palm weevil Rhynchophorus ferrugineus.</title>
        <authorList>
            <person name="Dias G.B."/>
            <person name="Bergman C.M."/>
            <person name="Manee M."/>
        </authorList>
    </citation>
    <scope>NUCLEOTIDE SEQUENCE</scope>
    <source>
        <strain evidence="1">AA-2017</strain>
        <tissue evidence="1">Whole larva</tissue>
    </source>
</reference>
<dbReference type="EMBL" id="JAACXV010000061">
    <property type="protein sequence ID" value="KAF7285159.1"/>
    <property type="molecule type" value="Genomic_DNA"/>
</dbReference>
<organism evidence="1 2">
    <name type="scientific">Rhynchophorus ferrugineus</name>
    <name type="common">Red palm weevil</name>
    <name type="synonym">Curculio ferrugineus</name>
    <dbReference type="NCBI Taxonomy" id="354439"/>
    <lineage>
        <taxon>Eukaryota</taxon>
        <taxon>Metazoa</taxon>
        <taxon>Ecdysozoa</taxon>
        <taxon>Arthropoda</taxon>
        <taxon>Hexapoda</taxon>
        <taxon>Insecta</taxon>
        <taxon>Pterygota</taxon>
        <taxon>Neoptera</taxon>
        <taxon>Endopterygota</taxon>
        <taxon>Coleoptera</taxon>
        <taxon>Polyphaga</taxon>
        <taxon>Cucujiformia</taxon>
        <taxon>Curculionidae</taxon>
        <taxon>Dryophthorinae</taxon>
        <taxon>Rhynchophorus</taxon>
    </lineage>
</organism>
<comment type="caution">
    <text evidence="1">The sequence shown here is derived from an EMBL/GenBank/DDBJ whole genome shotgun (WGS) entry which is preliminary data.</text>
</comment>
<proteinExistence type="predicted"/>
<gene>
    <name evidence="1" type="ORF">GWI33_012010</name>
</gene>
<dbReference type="AlphaFoldDB" id="A0A834IPW3"/>
<dbReference type="Proteomes" id="UP000625711">
    <property type="component" value="Unassembled WGS sequence"/>
</dbReference>
<evidence type="ECO:0000313" key="1">
    <source>
        <dbReference type="EMBL" id="KAF7285159.1"/>
    </source>
</evidence>